<keyword evidence="1" id="KW-0732">Signal</keyword>
<accession>A0ABQ3B900</accession>
<feature type="signal peptide" evidence="1">
    <location>
        <begin position="1"/>
        <end position="25"/>
    </location>
</feature>
<keyword evidence="3" id="KW-1185">Reference proteome</keyword>
<organism evidence="2 3">
    <name type="scientific">Cellvibrio zantedeschiae</name>
    <dbReference type="NCBI Taxonomy" id="1237077"/>
    <lineage>
        <taxon>Bacteria</taxon>
        <taxon>Pseudomonadati</taxon>
        <taxon>Pseudomonadota</taxon>
        <taxon>Gammaproteobacteria</taxon>
        <taxon>Cellvibrionales</taxon>
        <taxon>Cellvibrionaceae</taxon>
        <taxon>Cellvibrio</taxon>
    </lineage>
</organism>
<protein>
    <submittedName>
        <fullName evidence="2">Integrating conjugative element protein</fullName>
    </submittedName>
</protein>
<dbReference type="RefSeq" id="WP_189419105.1">
    <property type="nucleotide sequence ID" value="NZ_BMYZ01000002.1"/>
</dbReference>
<proteinExistence type="predicted"/>
<dbReference type="InterPro" id="IPR009649">
    <property type="entry name" value="TraU"/>
</dbReference>
<evidence type="ECO:0000256" key="1">
    <source>
        <dbReference type="SAM" id="SignalP"/>
    </source>
</evidence>
<sequence>MKPLTKKMLMAVSLVSALKVSSSFATGQIDAFDVVDRTMNCGNGGTDCMDWQLRGVCFWLKCAFIKCSVKQSPKVSHYIPDLLVATYTTEPPIDMSTGVNPTNNGNLTLDEKGNGALETYLDYKHAEVMGNPTAAIFNGMAQSDYFCQSVVQVPYMPYFLSGLDMFWNSPSVEHYYPQAILGYPKIKTNFPLGYWAQIYPLCGWGSHPYDAINAAVDAHRAAVIVTSPAAAHVYMPVGKNCGNKCWPPGQVQEGQLSTHKFQMVYPKPATTGRVMGGSASWANGKNEKLNEQYAWSLWRPYTCCHKKGQVFLFSIDW</sequence>
<evidence type="ECO:0000313" key="3">
    <source>
        <dbReference type="Proteomes" id="UP000619761"/>
    </source>
</evidence>
<name>A0ABQ3B900_9GAMM</name>
<dbReference type="NCBIfam" id="TIGR03756">
    <property type="entry name" value="conj_TIGR03756"/>
    <property type="match status" value="1"/>
</dbReference>
<dbReference type="InterPro" id="IPR026331">
    <property type="entry name" value="PFL_4710"/>
</dbReference>
<dbReference type="Proteomes" id="UP000619761">
    <property type="component" value="Unassembled WGS sequence"/>
</dbReference>
<comment type="caution">
    <text evidence="2">The sequence shown here is derived from an EMBL/GenBank/DDBJ whole genome shotgun (WGS) entry which is preliminary data.</text>
</comment>
<evidence type="ECO:0000313" key="2">
    <source>
        <dbReference type="EMBL" id="GGY79199.1"/>
    </source>
</evidence>
<reference evidence="3" key="1">
    <citation type="journal article" date="2019" name="Int. J. Syst. Evol. Microbiol.">
        <title>The Global Catalogue of Microorganisms (GCM) 10K type strain sequencing project: providing services to taxonomists for standard genome sequencing and annotation.</title>
        <authorList>
            <consortium name="The Broad Institute Genomics Platform"/>
            <consortium name="The Broad Institute Genome Sequencing Center for Infectious Disease"/>
            <person name="Wu L."/>
            <person name="Ma J."/>
        </authorList>
    </citation>
    <scope>NUCLEOTIDE SEQUENCE [LARGE SCALE GENOMIC DNA]</scope>
    <source>
        <strain evidence="3">KCTC 32239</strain>
    </source>
</reference>
<feature type="chain" id="PRO_5045354421" evidence="1">
    <location>
        <begin position="26"/>
        <end position="317"/>
    </location>
</feature>
<dbReference type="Pfam" id="PF06834">
    <property type="entry name" value="TraU"/>
    <property type="match status" value="1"/>
</dbReference>
<gene>
    <name evidence="2" type="ORF">GCM10011613_25010</name>
</gene>
<dbReference type="EMBL" id="BMYZ01000002">
    <property type="protein sequence ID" value="GGY79199.1"/>
    <property type="molecule type" value="Genomic_DNA"/>
</dbReference>